<dbReference type="InterPro" id="IPR000644">
    <property type="entry name" value="CBS_dom"/>
</dbReference>
<reference evidence="6 7" key="1">
    <citation type="submission" date="2018-03" db="EMBL/GenBank/DDBJ databases">
        <title>The draft genome of Sphingosinicella sp. GL-C-18.</title>
        <authorList>
            <person name="Liu L."/>
            <person name="Li L."/>
            <person name="Liang L."/>
            <person name="Zhang X."/>
            <person name="Wang T."/>
        </authorList>
    </citation>
    <scope>NUCLEOTIDE SEQUENCE [LARGE SCALE GENOMIC DNA]</scope>
    <source>
        <strain evidence="6 7">GL-C-18</strain>
    </source>
</reference>
<dbReference type="SMART" id="SM00116">
    <property type="entry name" value="CBS"/>
    <property type="match status" value="2"/>
</dbReference>
<dbReference type="SMART" id="SM01091">
    <property type="entry name" value="CorC_HlyC"/>
    <property type="match status" value="1"/>
</dbReference>
<keyword evidence="7" id="KW-1185">Reference proteome</keyword>
<dbReference type="GO" id="GO:0005886">
    <property type="term" value="C:plasma membrane"/>
    <property type="evidence" value="ECO:0007669"/>
    <property type="project" value="TreeGrafter"/>
</dbReference>
<comment type="similarity">
    <text evidence="1">Belongs to the UPF0053 family. Hemolysin C subfamily.</text>
</comment>
<dbReference type="GO" id="GO:0050660">
    <property type="term" value="F:flavin adenine dinucleotide binding"/>
    <property type="evidence" value="ECO:0007669"/>
    <property type="project" value="InterPro"/>
</dbReference>
<dbReference type="Pfam" id="PF00571">
    <property type="entry name" value="CBS"/>
    <property type="match status" value="2"/>
</dbReference>
<evidence type="ECO:0000256" key="1">
    <source>
        <dbReference type="ARBA" id="ARBA00006446"/>
    </source>
</evidence>
<evidence type="ECO:0000256" key="4">
    <source>
        <dbReference type="PROSITE-ProRule" id="PRU00703"/>
    </source>
</evidence>
<dbReference type="SUPFAM" id="SSF56176">
    <property type="entry name" value="FAD-binding/transporter-associated domain-like"/>
    <property type="match status" value="1"/>
</dbReference>
<accession>A0A2P7QY17</accession>
<dbReference type="OrthoDB" id="9797674at2"/>
<dbReference type="InterPro" id="IPR036318">
    <property type="entry name" value="FAD-bd_PCMH-like_sf"/>
</dbReference>
<dbReference type="RefSeq" id="WP_106510873.1">
    <property type="nucleotide sequence ID" value="NZ_PXYI01000001.1"/>
</dbReference>
<dbReference type="InterPro" id="IPR044751">
    <property type="entry name" value="Ion_transp-like_CBS"/>
</dbReference>
<gene>
    <name evidence="6" type="ORF">C7I55_00060</name>
</gene>
<evidence type="ECO:0000259" key="5">
    <source>
        <dbReference type="PROSITE" id="PS51371"/>
    </source>
</evidence>
<dbReference type="EMBL" id="PXYI01000001">
    <property type="protein sequence ID" value="PSJ42857.1"/>
    <property type="molecule type" value="Genomic_DNA"/>
</dbReference>
<dbReference type="InterPro" id="IPR005170">
    <property type="entry name" value="Transptr-assoc_dom"/>
</dbReference>
<comment type="caution">
    <text evidence="6">The sequence shown here is derived from an EMBL/GenBank/DDBJ whole genome shotgun (WGS) entry which is preliminary data.</text>
</comment>
<feature type="domain" description="CBS" evidence="5">
    <location>
        <begin position="144"/>
        <end position="204"/>
    </location>
</feature>
<dbReference type="PANTHER" id="PTHR22777:SF27">
    <property type="entry name" value="MAGNESIUM AND COBALT EFFLUX PROTEIN CORC"/>
    <property type="match status" value="1"/>
</dbReference>
<dbReference type="InterPro" id="IPR016169">
    <property type="entry name" value="FAD-bd_PCMH_sub2"/>
</dbReference>
<proteinExistence type="inferred from homology"/>
<dbReference type="Gene3D" id="3.30.465.10">
    <property type="match status" value="1"/>
</dbReference>
<dbReference type="Gene3D" id="3.10.580.10">
    <property type="entry name" value="CBS-domain"/>
    <property type="match status" value="1"/>
</dbReference>
<dbReference type="SUPFAM" id="SSF54631">
    <property type="entry name" value="CBS-domain pair"/>
    <property type="match status" value="1"/>
</dbReference>
<dbReference type="Pfam" id="PF03471">
    <property type="entry name" value="CorC_HlyC"/>
    <property type="match status" value="1"/>
</dbReference>
<dbReference type="PROSITE" id="PS51371">
    <property type="entry name" value="CBS"/>
    <property type="match status" value="2"/>
</dbReference>
<dbReference type="InterPro" id="IPR046342">
    <property type="entry name" value="CBS_dom_sf"/>
</dbReference>
<evidence type="ECO:0000256" key="3">
    <source>
        <dbReference type="ARBA" id="ARBA00023122"/>
    </source>
</evidence>
<evidence type="ECO:0000313" key="6">
    <source>
        <dbReference type="EMBL" id="PSJ42857.1"/>
    </source>
</evidence>
<dbReference type="CDD" id="cd04590">
    <property type="entry name" value="CBS_pair_CorC_HlyC_assoc"/>
    <property type="match status" value="1"/>
</dbReference>
<organism evidence="6 7">
    <name type="scientific">Allosphingosinicella deserti</name>
    <dbReference type="NCBI Taxonomy" id="2116704"/>
    <lineage>
        <taxon>Bacteria</taxon>
        <taxon>Pseudomonadati</taxon>
        <taxon>Pseudomonadota</taxon>
        <taxon>Alphaproteobacteria</taxon>
        <taxon>Sphingomonadales</taxon>
        <taxon>Sphingomonadaceae</taxon>
        <taxon>Allosphingosinicella</taxon>
    </lineage>
</organism>
<dbReference type="Proteomes" id="UP000241167">
    <property type="component" value="Unassembled WGS sequence"/>
</dbReference>
<dbReference type="FunFam" id="3.10.580.10:FF:000002">
    <property type="entry name" value="Magnesium/cobalt efflux protein CorC"/>
    <property type="match status" value="1"/>
</dbReference>
<evidence type="ECO:0000256" key="2">
    <source>
        <dbReference type="ARBA" id="ARBA00022737"/>
    </source>
</evidence>
<sequence length="297" mass="32611">MPDDEDSQPETSEAPSFWRGLRTFLFGEESEATLRAEIEEAIESHEGEVPAVGDLSPIERQMLRNLLHFGESTVADIAVPRGDIIAVDSEISFEELVAAFVEAQHSRLPVYQESLDQVIGMVHVKDVFTVQMTGAEPPADIATLLRKPLYVPESMGVLDLLARMRAERVHLAIVVDEFGGTEGLVTIEDVVEEIVGEIEDEHDEAAPGMLIPIEDGIWDADARAELDEVAITIDGRLATEEDVDTLGGLATVLAGHVPQQGEIVEHPSGWRLEVTESDSRRVTRLRLHAPEETALIE</sequence>
<keyword evidence="3 4" id="KW-0129">CBS domain</keyword>
<dbReference type="AlphaFoldDB" id="A0A2P7QY17"/>
<name>A0A2P7QY17_9SPHN</name>
<protein>
    <submittedName>
        <fullName evidence="6">Magnesium/cobalt efflux protein</fullName>
    </submittedName>
</protein>
<keyword evidence="2" id="KW-0677">Repeat</keyword>
<feature type="domain" description="CBS" evidence="5">
    <location>
        <begin position="78"/>
        <end position="141"/>
    </location>
</feature>
<evidence type="ECO:0000313" key="7">
    <source>
        <dbReference type="Proteomes" id="UP000241167"/>
    </source>
</evidence>
<dbReference type="PANTHER" id="PTHR22777">
    <property type="entry name" value="HEMOLYSIN-RELATED"/>
    <property type="match status" value="1"/>
</dbReference>